<sequence>MMPGDVPALCSVHKWHAPPITSRAGPPLLRLVPRNRNRKQPYNCQYCSDAPQGRATQPDHRPCTWKPTPPSQTPCNGPGAYHPASLGPRDPVPCHRG</sequence>
<protein>
    <submittedName>
        <fullName evidence="2">Uncharacterized protein</fullName>
    </submittedName>
</protein>
<reference evidence="2" key="1">
    <citation type="journal article" date="2023" name="Science">
        <title>Genome structures resolve the early diversification of teleost fishes.</title>
        <authorList>
            <person name="Parey E."/>
            <person name="Louis A."/>
            <person name="Montfort J."/>
            <person name="Bouchez O."/>
            <person name="Roques C."/>
            <person name="Iampietro C."/>
            <person name="Lluch J."/>
            <person name="Castinel A."/>
            <person name="Donnadieu C."/>
            <person name="Desvignes T."/>
            <person name="Floi Bucao C."/>
            <person name="Jouanno E."/>
            <person name="Wen M."/>
            <person name="Mejri S."/>
            <person name="Dirks R."/>
            <person name="Jansen H."/>
            <person name="Henkel C."/>
            <person name="Chen W.J."/>
            <person name="Zahm M."/>
            <person name="Cabau C."/>
            <person name="Klopp C."/>
            <person name="Thompson A.W."/>
            <person name="Robinson-Rechavi M."/>
            <person name="Braasch I."/>
            <person name="Lecointre G."/>
            <person name="Bobe J."/>
            <person name="Postlethwait J.H."/>
            <person name="Berthelot C."/>
            <person name="Roest Crollius H."/>
            <person name="Guiguen Y."/>
        </authorList>
    </citation>
    <scope>NUCLEOTIDE SEQUENCE</scope>
    <source>
        <strain evidence="2">NC1722</strain>
    </source>
</reference>
<organism evidence="2 3">
    <name type="scientific">Aldrovandia affinis</name>
    <dbReference type="NCBI Taxonomy" id="143900"/>
    <lineage>
        <taxon>Eukaryota</taxon>
        <taxon>Metazoa</taxon>
        <taxon>Chordata</taxon>
        <taxon>Craniata</taxon>
        <taxon>Vertebrata</taxon>
        <taxon>Euteleostomi</taxon>
        <taxon>Actinopterygii</taxon>
        <taxon>Neopterygii</taxon>
        <taxon>Teleostei</taxon>
        <taxon>Notacanthiformes</taxon>
        <taxon>Halosauridae</taxon>
        <taxon>Aldrovandia</taxon>
    </lineage>
</organism>
<evidence type="ECO:0000313" key="3">
    <source>
        <dbReference type="Proteomes" id="UP001221898"/>
    </source>
</evidence>
<evidence type="ECO:0000313" key="2">
    <source>
        <dbReference type="EMBL" id="KAJ8410446.1"/>
    </source>
</evidence>
<gene>
    <name evidence="2" type="ORF">AAFF_G00193500</name>
</gene>
<evidence type="ECO:0000256" key="1">
    <source>
        <dbReference type="SAM" id="MobiDB-lite"/>
    </source>
</evidence>
<dbReference type="AlphaFoldDB" id="A0AAD7SXC9"/>
<proteinExistence type="predicted"/>
<comment type="caution">
    <text evidence="2">The sequence shown here is derived from an EMBL/GenBank/DDBJ whole genome shotgun (WGS) entry which is preliminary data.</text>
</comment>
<dbReference type="Proteomes" id="UP001221898">
    <property type="component" value="Unassembled WGS sequence"/>
</dbReference>
<keyword evidence="3" id="KW-1185">Reference proteome</keyword>
<feature type="region of interest" description="Disordered" evidence="1">
    <location>
        <begin position="39"/>
        <end position="97"/>
    </location>
</feature>
<accession>A0AAD7SXC9</accession>
<name>A0AAD7SXC9_9TELE</name>
<dbReference type="EMBL" id="JAINUG010000026">
    <property type="protein sequence ID" value="KAJ8410446.1"/>
    <property type="molecule type" value="Genomic_DNA"/>
</dbReference>